<dbReference type="RefSeq" id="WP_005205217.1">
    <property type="nucleotide sequence ID" value="NZ_BAFC01000052.1"/>
</dbReference>
<dbReference type="InterPro" id="IPR012867">
    <property type="entry name" value="DUF1648"/>
</dbReference>
<proteinExistence type="predicted"/>
<evidence type="ECO:0000256" key="1">
    <source>
        <dbReference type="SAM" id="Phobius"/>
    </source>
</evidence>
<dbReference type="AlphaFoldDB" id="H5TZK1"/>
<protein>
    <recommendedName>
        <fullName evidence="2">DUF1648 domain-containing protein</fullName>
    </recommendedName>
</protein>
<feature type="transmembrane region" description="Helical" evidence="1">
    <location>
        <begin position="57"/>
        <end position="85"/>
    </location>
</feature>
<accession>H5TZK1</accession>
<dbReference type="Proteomes" id="UP000005845">
    <property type="component" value="Unassembled WGS sequence"/>
</dbReference>
<reference evidence="3 4" key="1">
    <citation type="submission" date="2012-02" db="EMBL/GenBank/DDBJ databases">
        <title>Whole genome shotgun sequence of Gordonia sputi NBRC 100414.</title>
        <authorList>
            <person name="Yoshida I."/>
            <person name="Hosoyama A."/>
            <person name="Tsuchikane K."/>
            <person name="Katsumata H."/>
            <person name="Yamazaki S."/>
            <person name="Fujita N."/>
        </authorList>
    </citation>
    <scope>NUCLEOTIDE SEQUENCE [LARGE SCALE GENOMIC DNA]</scope>
    <source>
        <strain evidence="3 4">NBRC 100414</strain>
    </source>
</reference>
<evidence type="ECO:0000259" key="2">
    <source>
        <dbReference type="Pfam" id="PF07853"/>
    </source>
</evidence>
<feature type="domain" description="DUF1648" evidence="2">
    <location>
        <begin position="26"/>
        <end position="70"/>
    </location>
</feature>
<keyword evidence="1" id="KW-0812">Transmembrane</keyword>
<feature type="transmembrane region" description="Helical" evidence="1">
    <location>
        <begin position="97"/>
        <end position="115"/>
    </location>
</feature>
<evidence type="ECO:0000313" key="4">
    <source>
        <dbReference type="Proteomes" id="UP000005845"/>
    </source>
</evidence>
<comment type="caution">
    <text evidence="3">The sequence shown here is derived from an EMBL/GenBank/DDBJ whole genome shotgun (WGS) entry which is preliminary data.</text>
</comment>
<keyword evidence="1" id="KW-0472">Membrane</keyword>
<keyword evidence="1" id="KW-1133">Transmembrane helix</keyword>
<evidence type="ECO:0000313" key="3">
    <source>
        <dbReference type="EMBL" id="GAB38909.1"/>
    </source>
</evidence>
<feature type="transmembrane region" description="Helical" evidence="1">
    <location>
        <begin position="12"/>
        <end position="37"/>
    </location>
</feature>
<organism evidence="3 4">
    <name type="scientific">Gordonia sputi NBRC 100414</name>
    <dbReference type="NCBI Taxonomy" id="1089453"/>
    <lineage>
        <taxon>Bacteria</taxon>
        <taxon>Bacillati</taxon>
        <taxon>Actinomycetota</taxon>
        <taxon>Actinomycetes</taxon>
        <taxon>Mycobacteriales</taxon>
        <taxon>Gordoniaceae</taxon>
        <taxon>Gordonia</taxon>
    </lineage>
</organism>
<dbReference type="Pfam" id="PF07853">
    <property type="entry name" value="DUF1648"/>
    <property type="match status" value="1"/>
</dbReference>
<keyword evidence="4" id="KW-1185">Reference proteome</keyword>
<sequence>MNHPSSQHRSGRVAAVLLGTVPSIAVLVVALVLLRIWRADLPKEIATHWNSHGVDGTMSLLGVVVTVVVIAVLGAVLGGVAGWYIRESEPLRVTLGLVNGLTVFVVAGIVSTVGAQRGITSVYDIAFRQSNSSSRV</sequence>
<gene>
    <name evidence="3" type="ORF">GOSPT_052_00630</name>
</gene>
<dbReference type="EMBL" id="BAFC01000052">
    <property type="protein sequence ID" value="GAB38909.1"/>
    <property type="molecule type" value="Genomic_DNA"/>
</dbReference>
<name>H5TZK1_9ACTN</name>